<dbReference type="EMBL" id="PGOL01000159">
    <property type="protein sequence ID" value="PKI75689.1"/>
    <property type="molecule type" value="Genomic_DNA"/>
</dbReference>
<dbReference type="Proteomes" id="UP000233551">
    <property type="component" value="Unassembled WGS sequence"/>
</dbReference>
<proteinExistence type="predicted"/>
<evidence type="ECO:0000313" key="1">
    <source>
        <dbReference type="EMBL" id="PKI75689.1"/>
    </source>
</evidence>
<name>A0A2I0L4P7_PUNGR</name>
<organism evidence="1 2">
    <name type="scientific">Punica granatum</name>
    <name type="common">Pomegranate</name>
    <dbReference type="NCBI Taxonomy" id="22663"/>
    <lineage>
        <taxon>Eukaryota</taxon>
        <taxon>Viridiplantae</taxon>
        <taxon>Streptophyta</taxon>
        <taxon>Embryophyta</taxon>
        <taxon>Tracheophyta</taxon>
        <taxon>Spermatophyta</taxon>
        <taxon>Magnoliopsida</taxon>
        <taxon>eudicotyledons</taxon>
        <taxon>Gunneridae</taxon>
        <taxon>Pentapetalae</taxon>
        <taxon>rosids</taxon>
        <taxon>malvids</taxon>
        <taxon>Myrtales</taxon>
        <taxon>Lythraceae</taxon>
        <taxon>Punica</taxon>
    </lineage>
</organism>
<comment type="caution">
    <text evidence="1">The sequence shown here is derived from an EMBL/GenBank/DDBJ whole genome shotgun (WGS) entry which is preliminary data.</text>
</comment>
<keyword evidence="2" id="KW-1185">Reference proteome</keyword>
<protein>
    <submittedName>
        <fullName evidence="1">Uncharacterized protein</fullName>
    </submittedName>
</protein>
<gene>
    <name evidence="1" type="ORF">CRG98_003949</name>
</gene>
<accession>A0A2I0L4P7</accession>
<evidence type="ECO:0000313" key="2">
    <source>
        <dbReference type="Proteomes" id="UP000233551"/>
    </source>
</evidence>
<dbReference type="AlphaFoldDB" id="A0A2I0L4P7"/>
<sequence>MAEIESKDLDSAQTGLIGPQDWRPARLIELIGSTNRAKRPSYGPVGQPDPGPSINTQKFRENGSMLGYRGRGVACASFPCPAGILAWVELSISLKVSPCREKASRLRSSNPSNITSRVELGPLARPCSTVILGHFGGGAVRTTTSCATTMGTLSVEPEMSAPPADLQHPMSS</sequence>
<reference evidence="1 2" key="1">
    <citation type="submission" date="2017-11" db="EMBL/GenBank/DDBJ databases">
        <title>De-novo sequencing of pomegranate (Punica granatum L.) genome.</title>
        <authorList>
            <person name="Akparov Z."/>
            <person name="Amiraslanov A."/>
            <person name="Hajiyeva S."/>
            <person name="Abbasov M."/>
            <person name="Kaur K."/>
            <person name="Hamwieh A."/>
            <person name="Solovyev V."/>
            <person name="Salamov A."/>
            <person name="Braich B."/>
            <person name="Kosarev P."/>
            <person name="Mahmoud A."/>
            <person name="Hajiyev E."/>
            <person name="Babayeva S."/>
            <person name="Izzatullayeva V."/>
            <person name="Mammadov A."/>
            <person name="Mammadov A."/>
            <person name="Sharifova S."/>
            <person name="Ojaghi J."/>
            <person name="Eynullazada K."/>
            <person name="Bayramov B."/>
            <person name="Abdulazimova A."/>
            <person name="Shahmuradov I."/>
        </authorList>
    </citation>
    <scope>NUCLEOTIDE SEQUENCE [LARGE SCALE GENOMIC DNA]</scope>
    <source>
        <strain evidence="2">cv. AG2017</strain>
        <tissue evidence="1">Leaf</tissue>
    </source>
</reference>